<feature type="chain" id="PRO_5044812779" evidence="3">
    <location>
        <begin position="18"/>
        <end position="392"/>
    </location>
</feature>
<feature type="compositionally biased region" description="Polar residues" evidence="1">
    <location>
        <begin position="19"/>
        <end position="35"/>
    </location>
</feature>
<keyword evidence="2" id="KW-0472">Membrane</keyword>
<evidence type="ECO:0000256" key="1">
    <source>
        <dbReference type="SAM" id="MobiDB-lite"/>
    </source>
</evidence>
<keyword evidence="2" id="KW-0812">Transmembrane</keyword>
<dbReference type="Proteomes" id="UP001626550">
    <property type="component" value="Unassembled WGS sequence"/>
</dbReference>
<evidence type="ECO:0000256" key="2">
    <source>
        <dbReference type="SAM" id="Phobius"/>
    </source>
</evidence>
<evidence type="ECO:0000313" key="4">
    <source>
        <dbReference type="EMBL" id="KAL3318967.1"/>
    </source>
</evidence>
<feature type="region of interest" description="Disordered" evidence="1">
    <location>
        <begin position="308"/>
        <end position="392"/>
    </location>
</feature>
<gene>
    <name evidence="4" type="ORF">Ciccas_002362</name>
</gene>
<protein>
    <submittedName>
        <fullName evidence="4">Uncharacterized protein</fullName>
    </submittedName>
</protein>
<feature type="signal peptide" evidence="3">
    <location>
        <begin position="1"/>
        <end position="17"/>
    </location>
</feature>
<proteinExistence type="predicted"/>
<reference evidence="4 5" key="1">
    <citation type="submission" date="2024-11" db="EMBL/GenBank/DDBJ databases">
        <title>Adaptive evolution of stress response genes in parasites aligns with host niche diversity.</title>
        <authorList>
            <person name="Hahn C."/>
            <person name="Resl P."/>
        </authorList>
    </citation>
    <scope>NUCLEOTIDE SEQUENCE [LARGE SCALE GENOMIC DNA]</scope>
    <source>
        <strain evidence="4">EGGRZ-B1_66</strain>
        <tissue evidence="4">Body</tissue>
    </source>
</reference>
<feature type="compositionally biased region" description="Polar residues" evidence="1">
    <location>
        <begin position="347"/>
        <end position="371"/>
    </location>
</feature>
<accession>A0ABD2QIE8</accession>
<keyword evidence="5" id="KW-1185">Reference proteome</keyword>
<keyword evidence="3" id="KW-0732">Signal</keyword>
<evidence type="ECO:0000256" key="3">
    <source>
        <dbReference type="SAM" id="SignalP"/>
    </source>
</evidence>
<organism evidence="4 5">
    <name type="scientific">Cichlidogyrus casuarinus</name>
    <dbReference type="NCBI Taxonomy" id="1844966"/>
    <lineage>
        <taxon>Eukaryota</taxon>
        <taxon>Metazoa</taxon>
        <taxon>Spiralia</taxon>
        <taxon>Lophotrochozoa</taxon>
        <taxon>Platyhelminthes</taxon>
        <taxon>Monogenea</taxon>
        <taxon>Monopisthocotylea</taxon>
        <taxon>Dactylogyridea</taxon>
        <taxon>Ancyrocephalidae</taxon>
        <taxon>Cichlidogyrus</taxon>
    </lineage>
</organism>
<dbReference type="AlphaFoldDB" id="A0ABD2QIE8"/>
<feature type="region of interest" description="Disordered" evidence="1">
    <location>
        <begin position="19"/>
        <end position="45"/>
    </location>
</feature>
<keyword evidence="2" id="KW-1133">Transmembrane helix</keyword>
<sequence>MRYVCFLLLVSASLLHSTPRSEVTSTPLPKANSSPLPRVPLTPLPELTSTTTVQTVVATSARIEELPSLVTTPGENSASITEDIFGYPITVLAAAEAETSSTEEPTTILTEEKETSVTEESTTDLREETSTTGEPATVKREEETITDAPEAVKENLEARSVGMCEGINCTTIAPKTPKFDYNSTYNIWIFLLLFTLVSCAALAILVFAVLLCYIGVIKRNFNRKVYGLEAELKRVNEERAAPAVSSLNPINSVNGRYGKRQADTYDEYGMTSAYHTTGISDSPYMGSTMPRTKPTYSLQGTSTFRAQRPMSPTQLDLKESVEEQTGYESSTYKGFEDPAKTPDDESTVNTSLKVHVPQQPSSADNIATTSEELNEKDYYVMMSETDTDTHAK</sequence>
<feature type="compositionally biased region" description="Basic and acidic residues" evidence="1">
    <location>
        <begin position="334"/>
        <end position="343"/>
    </location>
</feature>
<feature type="region of interest" description="Disordered" evidence="1">
    <location>
        <begin position="96"/>
        <end position="141"/>
    </location>
</feature>
<comment type="caution">
    <text evidence="4">The sequence shown here is derived from an EMBL/GenBank/DDBJ whole genome shotgun (WGS) entry which is preliminary data.</text>
</comment>
<dbReference type="EMBL" id="JBJKFK010000184">
    <property type="protein sequence ID" value="KAL3318967.1"/>
    <property type="molecule type" value="Genomic_DNA"/>
</dbReference>
<name>A0ABD2QIE8_9PLAT</name>
<feature type="compositionally biased region" description="Low complexity" evidence="1">
    <location>
        <begin position="96"/>
        <end position="109"/>
    </location>
</feature>
<evidence type="ECO:0000313" key="5">
    <source>
        <dbReference type="Proteomes" id="UP001626550"/>
    </source>
</evidence>
<feature type="transmembrane region" description="Helical" evidence="2">
    <location>
        <begin position="187"/>
        <end position="214"/>
    </location>
</feature>